<dbReference type="Proteomes" id="UP001159363">
    <property type="component" value="Chromosome 11"/>
</dbReference>
<reference evidence="2 3" key="1">
    <citation type="submission" date="2023-02" db="EMBL/GenBank/DDBJ databases">
        <title>LHISI_Scaffold_Assembly.</title>
        <authorList>
            <person name="Stuart O.P."/>
            <person name="Cleave R."/>
            <person name="Magrath M.J.L."/>
            <person name="Mikheyev A.S."/>
        </authorList>
    </citation>
    <scope>NUCLEOTIDE SEQUENCE [LARGE SCALE GENOMIC DNA]</scope>
    <source>
        <strain evidence="2">Daus_M_001</strain>
        <tissue evidence="2">Leg muscle</tissue>
    </source>
</reference>
<proteinExistence type="predicted"/>
<comment type="caution">
    <text evidence="2">The sequence shown here is derived from an EMBL/GenBank/DDBJ whole genome shotgun (WGS) entry which is preliminary data.</text>
</comment>
<sequence>MDKLTAPFAGSTSMKTGYNAMFVKVGLTKTVPILKVFLCFINVMARAADLRAFKVARFLFYLHLFSSPPVDAFSFVLRRPSSMFLDAYRFAPPPPGGSESSRPTAATVVRRPATTEPGGWELGCRVTCEIRVIFRRQDGLHCLINKWATFRGFIGRCSVVNVTYLLDLLKRDWPLHLLNLYYWLKSPPRTVSLTACYQLRCFATVVCSSERLLASRRRDSGFPINTFSAKWPRETRLVHETKRGESGETNCGDNNLFSTIQANCVKTSMHFPSTFTVRAGSTAAARCLRVVRSISLVVPRRAGSHLQTARLRRCVPSPGGPKTRRAVCRPFTANSTPVSPLARIAYLSHHCRSSERGVCSGPCEGPYTTHSVAAVVSLCGLRKFPSPDRKEHIAQRSGRPARPGATQTARQTSKAYLRHTHSARVLAPAAGSRYTWPGVTHFIPHPPPPRAGHVRCFVSSFLRGSPWMIDNGARSSCPATLLLADATAPSP</sequence>
<keyword evidence="3" id="KW-1185">Reference proteome</keyword>
<evidence type="ECO:0000256" key="1">
    <source>
        <dbReference type="SAM" id="MobiDB-lite"/>
    </source>
</evidence>
<organism evidence="2 3">
    <name type="scientific">Dryococelus australis</name>
    <dbReference type="NCBI Taxonomy" id="614101"/>
    <lineage>
        <taxon>Eukaryota</taxon>
        <taxon>Metazoa</taxon>
        <taxon>Ecdysozoa</taxon>
        <taxon>Arthropoda</taxon>
        <taxon>Hexapoda</taxon>
        <taxon>Insecta</taxon>
        <taxon>Pterygota</taxon>
        <taxon>Neoptera</taxon>
        <taxon>Polyneoptera</taxon>
        <taxon>Phasmatodea</taxon>
        <taxon>Verophasmatodea</taxon>
        <taxon>Anareolatae</taxon>
        <taxon>Phasmatidae</taxon>
        <taxon>Eurycanthinae</taxon>
        <taxon>Dryococelus</taxon>
    </lineage>
</organism>
<protein>
    <submittedName>
        <fullName evidence="2">Uncharacterized protein</fullName>
    </submittedName>
</protein>
<evidence type="ECO:0000313" key="3">
    <source>
        <dbReference type="Proteomes" id="UP001159363"/>
    </source>
</evidence>
<evidence type="ECO:0000313" key="2">
    <source>
        <dbReference type="EMBL" id="KAJ8871733.1"/>
    </source>
</evidence>
<accession>A0ABQ9GI92</accession>
<dbReference type="EMBL" id="JARBHB010000012">
    <property type="protein sequence ID" value="KAJ8871733.1"/>
    <property type="molecule type" value="Genomic_DNA"/>
</dbReference>
<feature type="region of interest" description="Disordered" evidence="1">
    <location>
        <begin position="389"/>
        <end position="412"/>
    </location>
</feature>
<gene>
    <name evidence="2" type="ORF">PR048_028069</name>
</gene>
<name>A0ABQ9GI92_9NEOP</name>